<organism evidence="1 2">
    <name type="scientific">Tuber borchii</name>
    <name type="common">White truffle</name>
    <dbReference type="NCBI Taxonomy" id="42251"/>
    <lineage>
        <taxon>Eukaryota</taxon>
        <taxon>Fungi</taxon>
        <taxon>Dikarya</taxon>
        <taxon>Ascomycota</taxon>
        <taxon>Pezizomycotina</taxon>
        <taxon>Pezizomycetes</taxon>
        <taxon>Pezizales</taxon>
        <taxon>Tuberaceae</taxon>
        <taxon>Tuber</taxon>
    </lineage>
</organism>
<evidence type="ECO:0008006" key="3">
    <source>
        <dbReference type="Google" id="ProtNLM"/>
    </source>
</evidence>
<keyword evidence="2" id="KW-1185">Reference proteome</keyword>
<evidence type="ECO:0000313" key="2">
    <source>
        <dbReference type="Proteomes" id="UP000244722"/>
    </source>
</evidence>
<name>A0A2T6Z9Z3_TUBBO</name>
<dbReference type="PANTHER" id="PTHR34615:SF1">
    <property type="entry name" value="PX DOMAIN-CONTAINING PROTEIN"/>
    <property type="match status" value="1"/>
</dbReference>
<accession>A0A2T6Z9Z3</accession>
<dbReference type="STRING" id="42251.A0A2T6Z9Z3"/>
<comment type="caution">
    <text evidence="1">The sequence shown here is derived from an EMBL/GenBank/DDBJ whole genome shotgun (WGS) entry which is preliminary data.</text>
</comment>
<feature type="non-terminal residue" evidence="1">
    <location>
        <position position="1"/>
    </location>
</feature>
<gene>
    <name evidence="1" type="ORF">B9Z19DRAFT_952293</name>
</gene>
<dbReference type="EMBL" id="NESQ01000575">
    <property type="protein sequence ID" value="PUU72321.1"/>
    <property type="molecule type" value="Genomic_DNA"/>
</dbReference>
<dbReference type="PANTHER" id="PTHR34615">
    <property type="entry name" value="PX DOMAIN-CONTAINING PROTEIN"/>
    <property type="match status" value="1"/>
</dbReference>
<reference evidence="1 2" key="1">
    <citation type="submission" date="2017-04" db="EMBL/GenBank/DDBJ databases">
        <title>Draft genome sequence of Tuber borchii Vittad., a whitish edible truffle.</title>
        <authorList>
            <consortium name="DOE Joint Genome Institute"/>
            <person name="Murat C."/>
            <person name="Kuo A."/>
            <person name="Barry K.W."/>
            <person name="Clum A."/>
            <person name="Dockter R.B."/>
            <person name="Fauchery L."/>
            <person name="Iotti M."/>
            <person name="Kohler A."/>
            <person name="Labutti K."/>
            <person name="Lindquist E.A."/>
            <person name="Lipzen A."/>
            <person name="Ohm R.A."/>
            <person name="Wang M."/>
            <person name="Grigoriev I.V."/>
            <person name="Zambonelli A."/>
            <person name="Martin F.M."/>
        </authorList>
    </citation>
    <scope>NUCLEOTIDE SEQUENCE [LARGE SCALE GENOMIC DNA]</scope>
    <source>
        <strain evidence="1 2">Tbo3840</strain>
    </source>
</reference>
<protein>
    <recommendedName>
        <fullName evidence="3">Transposase Helix-turn-helix domain-containing protein</fullName>
    </recommendedName>
</protein>
<sequence length="163" mass="19030">LKSLTNNDVYHLTRFTLQDLKRTSRLLDLPPTFSTPSGARLSDEEAFFLLLCRLAWPTRLETLAIFFPYSPGTISEAVNWILLFIYQNWDFLLHDFNSQLASKHLSTTKLDLFACKIYAKGAPLKACWGFIDWTIREICRLTRWQKECYNGYKHMHAVKYSAV</sequence>
<feature type="non-terminal residue" evidence="1">
    <location>
        <position position="163"/>
    </location>
</feature>
<dbReference type="Proteomes" id="UP000244722">
    <property type="component" value="Unassembled WGS sequence"/>
</dbReference>
<dbReference type="AlphaFoldDB" id="A0A2T6Z9Z3"/>
<dbReference type="OrthoDB" id="5289248at2759"/>
<evidence type="ECO:0000313" key="1">
    <source>
        <dbReference type="EMBL" id="PUU72321.1"/>
    </source>
</evidence>
<proteinExistence type="predicted"/>